<reference evidence="2" key="1">
    <citation type="submission" date="2017-10" db="EMBL/GenBank/DDBJ databases">
        <title>Rapid genome shrinkage in a self-fertile nematode reveals novel sperm competition proteins.</title>
        <authorList>
            <person name="Yin D."/>
            <person name="Schwarz E.M."/>
            <person name="Thomas C.G."/>
            <person name="Felde R.L."/>
            <person name="Korf I.F."/>
            <person name="Cutter A.D."/>
            <person name="Schartner C.M."/>
            <person name="Ralston E.J."/>
            <person name="Meyer B.J."/>
            <person name="Haag E.S."/>
        </authorList>
    </citation>
    <scope>NUCLEOTIDE SEQUENCE [LARGE SCALE GENOMIC DNA]</scope>
    <source>
        <strain evidence="2">JU1422</strain>
    </source>
</reference>
<name>A0A2G5SLU5_9PELO</name>
<dbReference type="Proteomes" id="UP000230233">
    <property type="component" value="Chromosome X"/>
</dbReference>
<accession>A0A2G5SLU5</accession>
<dbReference type="AlphaFoldDB" id="A0A2G5SLU5"/>
<protein>
    <submittedName>
        <fullName evidence="1">Uncharacterized protein</fullName>
    </submittedName>
</protein>
<keyword evidence="2" id="KW-1185">Reference proteome</keyword>
<gene>
    <name evidence="1" type="primary">Cnig_chr_X.g22642</name>
    <name evidence="1" type="ORF">B9Z55_022642</name>
</gene>
<evidence type="ECO:0000313" key="1">
    <source>
        <dbReference type="EMBL" id="PIC15806.1"/>
    </source>
</evidence>
<proteinExistence type="predicted"/>
<sequence length="131" mass="14856">MNDDKEGWVPGCTFDDNLLLFKSDAANNVESKMIYQINLKNPTDHRRTPMSSNGLQVIPMDTFYGHFRTKESKTPEPVKTLNTVHHVIMSMADIRIKGVMRIRIKNVIISQQLNSGPYIPKLASLNAQKSL</sequence>
<comment type="caution">
    <text evidence="1">The sequence shown here is derived from an EMBL/GenBank/DDBJ whole genome shotgun (WGS) entry which is preliminary data.</text>
</comment>
<dbReference type="EMBL" id="PDUG01000006">
    <property type="protein sequence ID" value="PIC15806.1"/>
    <property type="molecule type" value="Genomic_DNA"/>
</dbReference>
<evidence type="ECO:0000313" key="2">
    <source>
        <dbReference type="Proteomes" id="UP000230233"/>
    </source>
</evidence>
<organism evidence="1 2">
    <name type="scientific">Caenorhabditis nigoni</name>
    <dbReference type="NCBI Taxonomy" id="1611254"/>
    <lineage>
        <taxon>Eukaryota</taxon>
        <taxon>Metazoa</taxon>
        <taxon>Ecdysozoa</taxon>
        <taxon>Nematoda</taxon>
        <taxon>Chromadorea</taxon>
        <taxon>Rhabditida</taxon>
        <taxon>Rhabditina</taxon>
        <taxon>Rhabditomorpha</taxon>
        <taxon>Rhabditoidea</taxon>
        <taxon>Rhabditidae</taxon>
        <taxon>Peloderinae</taxon>
        <taxon>Caenorhabditis</taxon>
    </lineage>
</organism>